<name>A0ABV7GPU3_9RHOB</name>
<reference evidence="3" key="1">
    <citation type="journal article" date="2019" name="Int. J. Syst. Evol. Microbiol.">
        <title>The Global Catalogue of Microorganisms (GCM) 10K type strain sequencing project: providing services to taxonomists for standard genome sequencing and annotation.</title>
        <authorList>
            <consortium name="The Broad Institute Genomics Platform"/>
            <consortium name="The Broad Institute Genome Sequencing Center for Infectious Disease"/>
            <person name="Wu L."/>
            <person name="Ma J."/>
        </authorList>
    </citation>
    <scope>NUCLEOTIDE SEQUENCE [LARGE SCALE GENOMIC DNA]</scope>
    <source>
        <strain evidence="3">KCTC 52366</strain>
    </source>
</reference>
<organism evidence="2 3">
    <name type="scientific">Psychromarinibacter halotolerans</name>
    <dbReference type="NCBI Taxonomy" id="1775175"/>
    <lineage>
        <taxon>Bacteria</taxon>
        <taxon>Pseudomonadati</taxon>
        <taxon>Pseudomonadota</taxon>
        <taxon>Alphaproteobacteria</taxon>
        <taxon>Rhodobacterales</taxon>
        <taxon>Paracoccaceae</taxon>
        <taxon>Psychromarinibacter</taxon>
    </lineage>
</organism>
<dbReference type="Proteomes" id="UP001595632">
    <property type="component" value="Unassembled WGS sequence"/>
</dbReference>
<protein>
    <submittedName>
        <fullName evidence="2">Uncharacterized protein</fullName>
    </submittedName>
</protein>
<feature type="transmembrane region" description="Helical" evidence="1">
    <location>
        <begin position="47"/>
        <end position="71"/>
    </location>
</feature>
<keyword evidence="1" id="KW-1133">Transmembrane helix</keyword>
<evidence type="ECO:0000256" key="1">
    <source>
        <dbReference type="SAM" id="Phobius"/>
    </source>
</evidence>
<keyword evidence="1" id="KW-0472">Membrane</keyword>
<proteinExistence type="predicted"/>
<sequence length="123" mass="14373">MARILRPFSILPSRVAEGYRRSSAVFSFNHDGLEVARVRNRSRYLPLWHLIFFIYFAMIIRLVVAADIGTAGYEARMQEMREGHTLERLAARVMHMDPVSRQLAVQIRTGLTFINQRILDRRI</sequence>
<comment type="caution">
    <text evidence="2">The sequence shown here is derived from an EMBL/GenBank/DDBJ whole genome shotgun (WGS) entry which is preliminary data.</text>
</comment>
<gene>
    <name evidence="2" type="ORF">ACFOGP_06300</name>
</gene>
<accession>A0ABV7GPU3</accession>
<dbReference type="EMBL" id="JBHRTB010000010">
    <property type="protein sequence ID" value="MFC3142311.1"/>
    <property type="molecule type" value="Genomic_DNA"/>
</dbReference>
<evidence type="ECO:0000313" key="3">
    <source>
        <dbReference type="Proteomes" id="UP001595632"/>
    </source>
</evidence>
<dbReference type="RefSeq" id="WP_275634033.1">
    <property type="nucleotide sequence ID" value="NZ_JARGYD010000007.1"/>
</dbReference>
<keyword evidence="3" id="KW-1185">Reference proteome</keyword>
<evidence type="ECO:0000313" key="2">
    <source>
        <dbReference type="EMBL" id="MFC3142311.1"/>
    </source>
</evidence>
<keyword evidence="1" id="KW-0812">Transmembrane</keyword>